<feature type="transmembrane region" description="Helical" evidence="1">
    <location>
        <begin position="508"/>
        <end position="527"/>
    </location>
</feature>
<sequence length="535" mass="53941">ASLAFAAVAAGAPALLLPGVVLLLVVAACAPRGRRLRVVLAAVPALVLLGPVLAEVVARGSDGLRLLLADPGAPVASAPTSAVATLLGVPADASSLVPAWLPDWVPDQVVTWWPVATGGAVLLLALLALLRGAPQARVVRLGWVVAVVGLAVALLAGRVVVGQDDGAVVVGWAGSGASLAAAGLLLAAVTGTRGLRHRLEGVTFGWRQLTAGLVAVVVVALPLATWIGWAWQTRDGAAGDLTTRERAVVPAIGRQTQDSADAPRVLALGADADGSVDWQLLRGDGPQVVDDAAAVRTRDLAGALDDPATAEPDAATTELEAVVGTLSAGATEDVATDLAALAVANVLVPPVPVAQGDDVAQGQARSALVGRLDSTPGLERITEGDTGVIWRVQPAGAASGDDDAEPVTAVVTAWARLVPDASSATDADGLATGSAAVAAEPGGRVATTIPAGDPGRLLVLAERADAGWRATLDGRPLRAVTDGWRQTFEVGAAGGDLVVEHRATDRTVWTVAQVVVGALALLLALPVRRRRAGRR</sequence>
<proteinExistence type="predicted"/>
<dbReference type="AlphaFoldDB" id="A0A3M2IZ54"/>
<feature type="non-terminal residue" evidence="2">
    <location>
        <position position="1"/>
    </location>
</feature>
<evidence type="ECO:0000313" key="3">
    <source>
        <dbReference type="Proteomes" id="UP000269289"/>
    </source>
</evidence>
<accession>A0A3M2IZ54</accession>
<keyword evidence="1" id="KW-0812">Transmembrane</keyword>
<dbReference type="GO" id="GO:0016740">
    <property type="term" value="F:transferase activity"/>
    <property type="evidence" value="ECO:0007669"/>
    <property type="project" value="UniProtKB-KW"/>
</dbReference>
<evidence type="ECO:0000313" key="2">
    <source>
        <dbReference type="EMBL" id="RMI03678.1"/>
    </source>
</evidence>
<keyword evidence="2" id="KW-0808">Transferase</keyword>
<dbReference type="Proteomes" id="UP000269289">
    <property type="component" value="Unassembled WGS sequence"/>
</dbReference>
<keyword evidence="1" id="KW-0472">Membrane</keyword>
<feature type="transmembrane region" description="Helical" evidence="1">
    <location>
        <begin position="6"/>
        <end position="26"/>
    </location>
</feature>
<feature type="transmembrane region" description="Helical" evidence="1">
    <location>
        <begin position="209"/>
        <end position="231"/>
    </location>
</feature>
<feature type="transmembrane region" description="Helical" evidence="1">
    <location>
        <begin position="141"/>
        <end position="161"/>
    </location>
</feature>
<organism evidence="2 3">
    <name type="scientific">Cellulomonas triticagri</name>
    <dbReference type="NCBI Taxonomy" id="2483352"/>
    <lineage>
        <taxon>Bacteria</taxon>
        <taxon>Bacillati</taxon>
        <taxon>Actinomycetota</taxon>
        <taxon>Actinomycetes</taxon>
        <taxon>Micrococcales</taxon>
        <taxon>Cellulomonadaceae</taxon>
        <taxon>Cellulomonas</taxon>
    </lineage>
</organism>
<protein>
    <submittedName>
        <fullName evidence="2">Glycosyltransferase family 2 protein</fullName>
    </submittedName>
</protein>
<comment type="caution">
    <text evidence="2">The sequence shown here is derived from an EMBL/GenBank/DDBJ whole genome shotgun (WGS) entry which is preliminary data.</text>
</comment>
<reference evidence="2 3" key="1">
    <citation type="submission" date="2018-10" db="EMBL/GenBank/DDBJ databases">
        <title>Isolation, diversity and antifungal activity of actinobacteria from wheat.</title>
        <authorList>
            <person name="Han C."/>
        </authorList>
    </citation>
    <scope>NUCLEOTIDE SEQUENCE [LARGE SCALE GENOMIC DNA]</scope>
    <source>
        <strain evidence="2 3">NEAU-YY56</strain>
    </source>
</reference>
<name>A0A3M2IZ54_9CELL</name>
<feature type="transmembrane region" description="Helical" evidence="1">
    <location>
        <begin position="167"/>
        <end position="189"/>
    </location>
</feature>
<gene>
    <name evidence="2" type="ORF">EBM89_18745</name>
</gene>
<evidence type="ECO:0000256" key="1">
    <source>
        <dbReference type="SAM" id="Phobius"/>
    </source>
</evidence>
<dbReference type="EMBL" id="RFFI01000156">
    <property type="protein sequence ID" value="RMI03678.1"/>
    <property type="molecule type" value="Genomic_DNA"/>
</dbReference>
<feature type="transmembrane region" description="Helical" evidence="1">
    <location>
        <begin position="110"/>
        <end position="129"/>
    </location>
</feature>
<keyword evidence="1" id="KW-1133">Transmembrane helix</keyword>
<feature type="transmembrane region" description="Helical" evidence="1">
    <location>
        <begin position="38"/>
        <end position="58"/>
    </location>
</feature>
<keyword evidence="3" id="KW-1185">Reference proteome</keyword>